<dbReference type="Proteomes" id="UP000070700">
    <property type="component" value="Unassembled WGS sequence"/>
</dbReference>
<dbReference type="GeneID" id="28817239"/>
<name>A0A194XML7_MOLSC</name>
<dbReference type="EMBL" id="KQ947408">
    <property type="protein sequence ID" value="KUJ21500.1"/>
    <property type="molecule type" value="Genomic_DNA"/>
</dbReference>
<keyword evidence="2" id="KW-1185">Reference proteome</keyword>
<organism evidence="1 2">
    <name type="scientific">Mollisia scopiformis</name>
    <name type="common">Conifer needle endophyte fungus</name>
    <name type="synonym">Phialocephala scopiformis</name>
    <dbReference type="NCBI Taxonomy" id="149040"/>
    <lineage>
        <taxon>Eukaryota</taxon>
        <taxon>Fungi</taxon>
        <taxon>Dikarya</taxon>
        <taxon>Ascomycota</taxon>
        <taxon>Pezizomycotina</taxon>
        <taxon>Leotiomycetes</taxon>
        <taxon>Helotiales</taxon>
        <taxon>Mollisiaceae</taxon>
        <taxon>Mollisia</taxon>
    </lineage>
</organism>
<protein>
    <submittedName>
        <fullName evidence="1">Uncharacterized protein</fullName>
    </submittedName>
</protein>
<dbReference type="InParanoid" id="A0A194XML7"/>
<accession>A0A194XML7</accession>
<sequence>MPGPKRPYPHDEGVSFARTPCFVEKRRLVAFSEAGTSAASPRTTVSIYQDTYCDETMRVDAPSPVPCISSPSSGDSLEVPSSTETTWTPLTASSNTEAAETWNKGDEIEICFGMLVNGLLFAWKSSPVSIISSSRLGEPTLKPRFRANGITILNSAKQEMGVLDNETASGMIVLKKAVSSARFDIYACQGMKQVQSQDGTLGMPLEILVFGPRNSLGQVGSLLSQSSLFLQEPIDRQLSVSYKNPHVFSWDGEEDDTNSSYLLEPSSESQIGSTDKIQAVLNDTSVPRLSFQVEQDARITSTLKQLVIVSYSILHISTSRMCMDFSGIALITCGSYADIS</sequence>
<evidence type="ECO:0000313" key="1">
    <source>
        <dbReference type="EMBL" id="KUJ21500.1"/>
    </source>
</evidence>
<dbReference type="AlphaFoldDB" id="A0A194XML7"/>
<evidence type="ECO:0000313" key="2">
    <source>
        <dbReference type="Proteomes" id="UP000070700"/>
    </source>
</evidence>
<dbReference type="KEGG" id="psco:LY89DRAFT_436510"/>
<gene>
    <name evidence="1" type="ORF">LY89DRAFT_436510</name>
</gene>
<proteinExistence type="predicted"/>
<reference evidence="1 2" key="1">
    <citation type="submission" date="2015-10" db="EMBL/GenBank/DDBJ databases">
        <title>Full genome of DAOMC 229536 Phialocephala scopiformis, a fungal endophyte of spruce producing the potent anti-insectan compound rugulosin.</title>
        <authorList>
            <consortium name="DOE Joint Genome Institute"/>
            <person name="Walker A.K."/>
            <person name="Frasz S.L."/>
            <person name="Seifert K.A."/>
            <person name="Miller J.D."/>
            <person name="Mondo S.J."/>
            <person name="Labutti K."/>
            <person name="Lipzen A."/>
            <person name="Dockter R."/>
            <person name="Kennedy M."/>
            <person name="Grigoriev I.V."/>
            <person name="Spatafora J.W."/>
        </authorList>
    </citation>
    <scope>NUCLEOTIDE SEQUENCE [LARGE SCALE GENOMIC DNA]</scope>
    <source>
        <strain evidence="1 2">CBS 120377</strain>
    </source>
</reference>
<dbReference type="RefSeq" id="XP_018075855.1">
    <property type="nucleotide sequence ID" value="XM_018207513.1"/>
</dbReference>